<gene>
    <name evidence="3" type="ORF">EDC19_2817</name>
</gene>
<dbReference type="AlphaFoldDB" id="A0A4R1MAH3"/>
<accession>A0A4R1MAH3</accession>
<reference evidence="3 4" key="1">
    <citation type="submission" date="2019-03" db="EMBL/GenBank/DDBJ databases">
        <title>Genomic Encyclopedia of Type Strains, Phase IV (KMG-IV): sequencing the most valuable type-strain genomes for metagenomic binning, comparative biology and taxonomic classification.</title>
        <authorList>
            <person name="Goeker M."/>
        </authorList>
    </citation>
    <scope>NUCLEOTIDE SEQUENCE [LARGE SCALE GENOMIC DNA]</scope>
    <source>
        <strain evidence="3 4">DSM 24176</strain>
    </source>
</reference>
<feature type="transmembrane region" description="Helical" evidence="1">
    <location>
        <begin position="12"/>
        <end position="32"/>
    </location>
</feature>
<dbReference type="GO" id="GO:0004175">
    <property type="term" value="F:endopeptidase activity"/>
    <property type="evidence" value="ECO:0007669"/>
    <property type="project" value="UniProtKB-ARBA"/>
</dbReference>
<keyword evidence="4" id="KW-1185">Reference proteome</keyword>
<dbReference type="InterPro" id="IPR003675">
    <property type="entry name" value="Rce1/LyrA-like_dom"/>
</dbReference>
<evidence type="ECO:0000256" key="1">
    <source>
        <dbReference type="SAM" id="Phobius"/>
    </source>
</evidence>
<evidence type="ECO:0000313" key="4">
    <source>
        <dbReference type="Proteomes" id="UP000294545"/>
    </source>
</evidence>
<evidence type="ECO:0000313" key="3">
    <source>
        <dbReference type="EMBL" id="TCK86763.1"/>
    </source>
</evidence>
<protein>
    <recommendedName>
        <fullName evidence="2">CAAX prenyl protease 2/Lysostaphin resistance protein A-like domain-containing protein</fullName>
    </recommendedName>
</protein>
<dbReference type="Pfam" id="PF02517">
    <property type="entry name" value="Rce1-like"/>
    <property type="match status" value="1"/>
</dbReference>
<feature type="transmembrane region" description="Helical" evidence="1">
    <location>
        <begin position="38"/>
        <end position="60"/>
    </location>
</feature>
<dbReference type="EMBL" id="SMGQ01000019">
    <property type="protein sequence ID" value="TCK86763.1"/>
    <property type="molecule type" value="Genomic_DNA"/>
</dbReference>
<keyword evidence="1" id="KW-1133">Transmembrane helix</keyword>
<keyword evidence="1" id="KW-0812">Transmembrane</keyword>
<feature type="transmembrane region" description="Helical" evidence="1">
    <location>
        <begin position="173"/>
        <end position="190"/>
    </location>
</feature>
<dbReference type="RefSeq" id="WP_132283470.1">
    <property type="nucleotide sequence ID" value="NZ_SMGQ01000019.1"/>
</dbReference>
<keyword evidence="1" id="KW-0472">Membrane</keyword>
<evidence type="ECO:0000259" key="2">
    <source>
        <dbReference type="Pfam" id="PF02517"/>
    </source>
</evidence>
<sequence length="315" mass="35798">MGAIKKVNRLFLVIICLNVIVSFLYMDILYLLNLESTILVQILFPQLVLLLLPTVIYLFLNKTQLKEILRINPINLLDCFLIILFSLFIFPVGSFLNVLSQLFVANHIEGVLLDITSLPFVLSLTIIAIVPSITEELLCRGVLYQSYRKVSIVKAGLLSSFLFGVIHMNLNQFLYAFVLGFIFILLVEATNSIFSSIIAHFTINTIPITALYLLSQYDTMQMSMPTETVDADIIISLIGIFVLMLFTLPIAVFIFYIIAKRNNTLEHIKSIFNTNKNKSSADPTMLIPKKENLLTWHIYICIFLFIGFSLLIELL</sequence>
<feature type="transmembrane region" description="Helical" evidence="1">
    <location>
        <begin position="80"/>
        <end position="99"/>
    </location>
</feature>
<feature type="transmembrane region" description="Helical" evidence="1">
    <location>
        <begin position="293"/>
        <end position="312"/>
    </location>
</feature>
<dbReference type="GO" id="GO:0080120">
    <property type="term" value="P:CAAX-box protein maturation"/>
    <property type="evidence" value="ECO:0007669"/>
    <property type="project" value="UniProtKB-ARBA"/>
</dbReference>
<feature type="transmembrane region" description="Helical" evidence="1">
    <location>
        <begin position="151"/>
        <end position="167"/>
    </location>
</feature>
<name>A0A4R1MAH3_9FIRM</name>
<feature type="transmembrane region" description="Helical" evidence="1">
    <location>
        <begin position="197"/>
        <end position="214"/>
    </location>
</feature>
<dbReference type="OrthoDB" id="2035856at2"/>
<proteinExistence type="predicted"/>
<feature type="transmembrane region" description="Helical" evidence="1">
    <location>
        <begin position="234"/>
        <end position="259"/>
    </location>
</feature>
<dbReference type="Proteomes" id="UP000294545">
    <property type="component" value="Unassembled WGS sequence"/>
</dbReference>
<feature type="transmembrane region" description="Helical" evidence="1">
    <location>
        <begin position="111"/>
        <end position="130"/>
    </location>
</feature>
<organism evidence="3 4">
    <name type="scientific">Natranaerovirga hydrolytica</name>
    <dbReference type="NCBI Taxonomy" id="680378"/>
    <lineage>
        <taxon>Bacteria</taxon>
        <taxon>Bacillati</taxon>
        <taxon>Bacillota</taxon>
        <taxon>Clostridia</taxon>
        <taxon>Lachnospirales</taxon>
        <taxon>Natranaerovirgaceae</taxon>
        <taxon>Natranaerovirga</taxon>
    </lineage>
</organism>
<comment type="caution">
    <text evidence="3">The sequence shown here is derived from an EMBL/GenBank/DDBJ whole genome shotgun (WGS) entry which is preliminary data.</text>
</comment>
<feature type="domain" description="CAAX prenyl protease 2/Lysostaphin resistance protein A-like" evidence="2">
    <location>
        <begin position="120"/>
        <end position="206"/>
    </location>
</feature>